<keyword evidence="2" id="KW-0812">Transmembrane</keyword>
<feature type="compositionally biased region" description="Pro residues" evidence="1">
    <location>
        <begin position="21"/>
        <end position="35"/>
    </location>
</feature>
<keyword evidence="2" id="KW-1133">Transmembrane helix</keyword>
<proteinExistence type="predicted"/>
<feature type="transmembrane region" description="Helical" evidence="2">
    <location>
        <begin position="157"/>
        <end position="179"/>
    </location>
</feature>
<accession>A0ABT7YR40</accession>
<feature type="transmembrane region" description="Helical" evidence="2">
    <location>
        <begin position="255"/>
        <end position="278"/>
    </location>
</feature>
<dbReference type="EMBL" id="JAUEMJ010000004">
    <property type="protein sequence ID" value="MDN3241106.1"/>
    <property type="molecule type" value="Genomic_DNA"/>
</dbReference>
<name>A0ABT7YR40_9ACTN</name>
<dbReference type="RefSeq" id="WP_289958021.1">
    <property type="nucleotide sequence ID" value="NZ_JAUEMJ010000004.1"/>
</dbReference>
<dbReference type="Proteomes" id="UP001171902">
    <property type="component" value="Unassembled WGS sequence"/>
</dbReference>
<feature type="region of interest" description="Disordered" evidence="1">
    <location>
        <begin position="1"/>
        <end position="58"/>
    </location>
</feature>
<feature type="transmembrane region" description="Helical" evidence="2">
    <location>
        <begin position="348"/>
        <end position="367"/>
    </location>
</feature>
<evidence type="ECO:0000313" key="4">
    <source>
        <dbReference type="Proteomes" id="UP001171902"/>
    </source>
</evidence>
<evidence type="ECO:0000256" key="1">
    <source>
        <dbReference type="SAM" id="MobiDB-lite"/>
    </source>
</evidence>
<feature type="transmembrane region" description="Helical" evidence="2">
    <location>
        <begin position="185"/>
        <end position="204"/>
    </location>
</feature>
<sequence>MSYETLEPPRSDGPAEALLPGGPPEPPLPDGPVEPPRADPQISVEAAPVPSAGTPGWAEPVMTRTERRKCPHWVRFADLNTKGRTRRALAVLAIWTSWAVVVIGLFAGLAGMTAGIEKGAQLPAIGGLALACGAVLQAVSAVALASAWRRLHRPKDLVIGLAVSGFLVHLLGLALFLTIVDSKHLLLAVAAVPYALVLWQLIAFRNSLYARGTCRTHPGLPPAIRALLKDETARFRIADCPHQIAFGDLRVRYRVLSVANTFLLIGYIAAVLLLWSVPVSPPFSFEGDEFVLIALGILLPVGNLFSLSEIWTHSKRYHRVSPGMYVGAFTGYAMTLLAGLWAGLSMHLSLAVIVLTIYWASSAAYAMKHLPPRSECASLREPPPVVQRMLKA</sequence>
<feature type="transmembrane region" description="Helical" evidence="2">
    <location>
        <begin position="323"/>
        <end position="342"/>
    </location>
</feature>
<evidence type="ECO:0000256" key="2">
    <source>
        <dbReference type="SAM" id="Phobius"/>
    </source>
</evidence>
<feature type="transmembrane region" description="Helical" evidence="2">
    <location>
        <begin position="124"/>
        <end position="145"/>
    </location>
</feature>
<protein>
    <submittedName>
        <fullName evidence="3">Uncharacterized protein</fullName>
    </submittedName>
</protein>
<comment type="caution">
    <text evidence="3">The sequence shown here is derived from an EMBL/GenBank/DDBJ whole genome shotgun (WGS) entry which is preliminary data.</text>
</comment>
<feature type="transmembrane region" description="Helical" evidence="2">
    <location>
        <begin position="290"/>
        <end position="311"/>
    </location>
</feature>
<keyword evidence="2" id="KW-0472">Membrane</keyword>
<keyword evidence="4" id="KW-1185">Reference proteome</keyword>
<evidence type="ECO:0000313" key="3">
    <source>
        <dbReference type="EMBL" id="MDN3241106.1"/>
    </source>
</evidence>
<feature type="transmembrane region" description="Helical" evidence="2">
    <location>
        <begin position="89"/>
        <end position="112"/>
    </location>
</feature>
<reference evidence="3" key="1">
    <citation type="submission" date="2023-06" db="EMBL/GenBank/DDBJ databases">
        <title>Gycomyces niveus sp.nov., a novel actinomycete isolated from soil in Shouguang.</title>
        <authorList>
            <person name="Yang X."/>
            <person name="Zhao J."/>
        </authorList>
    </citation>
    <scope>NUCLEOTIDE SEQUENCE</scope>
    <source>
        <strain evidence="3">NEAU C2</strain>
    </source>
</reference>
<gene>
    <name evidence="3" type="ORF">QWI33_15350</name>
</gene>
<organism evidence="3 4">
    <name type="scientific">Glycomyces tritici</name>
    <dbReference type="NCBI Taxonomy" id="2665176"/>
    <lineage>
        <taxon>Bacteria</taxon>
        <taxon>Bacillati</taxon>
        <taxon>Actinomycetota</taxon>
        <taxon>Actinomycetes</taxon>
        <taxon>Glycomycetales</taxon>
        <taxon>Glycomycetaceae</taxon>
        <taxon>Glycomyces</taxon>
    </lineage>
</organism>